<gene>
    <name evidence="1" type="ORF">DP114_13050</name>
</gene>
<dbReference type="EMBL" id="CP030118">
    <property type="protein sequence ID" value="QDL08692.1"/>
    <property type="molecule type" value="Genomic_DNA"/>
</dbReference>
<protein>
    <submittedName>
        <fullName evidence="1">Uncharacterized protein</fullName>
    </submittedName>
</protein>
<dbReference type="KEGG" id="bsen:DP114_13050"/>
<name>A0A856MDE0_9CYAN</name>
<evidence type="ECO:0000313" key="1">
    <source>
        <dbReference type="EMBL" id="QDL08692.1"/>
    </source>
</evidence>
<dbReference type="Proteomes" id="UP000503129">
    <property type="component" value="Chromosome"/>
</dbReference>
<organism evidence="1 2">
    <name type="scientific">Brasilonema sennae CENA114</name>
    <dbReference type="NCBI Taxonomy" id="415709"/>
    <lineage>
        <taxon>Bacteria</taxon>
        <taxon>Bacillati</taxon>
        <taxon>Cyanobacteriota</taxon>
        <taxon>Cyanophyceae</taxon>
        <taxon>Nostocales</taxon>
        <taxon>Scytonemataceae</taxon>
        <taxon>Brasilonema</taxon>
        <taxon>Bromeliae group (in: Brasilonema)</taxon>
    </lineage>
</organism>
<dbReference type="AlphaFoldDB" id="A0A856MDE0"/>
<keyword evidence="2" id="KW-1185">Reference proteome</keyword>
<reference evidence="1 2" key="1">
    <citation type="submission" date="2018-06" db="EMBL/GenBank/DDBJ databases">
        <title>Comparative genomics of Brasilonema spp. strains.</title>
        <authorList>
            <person name="Alvarenga D.O."/>
            <person name="Fiore M.F."/>
            <person name="Varani A.M."/>
        </authorList>
    </citation>
    <scope>NUCLEOTIDE SEQUENCE [LARGE SCALE GENOMIC DNA]</scope>
    <source>
        <strain evidence="1 2">CENA114</strain>
    </source>
</reference>
<proteinExistence type="predicted"/>
<evidence type="ECO:0000313" key="2">
    <source>
        <dbReference type="Proteomes" id="UP000503129"/>
    </source>
</evidence>
<sequence>MRCSVGKVKSEKVLFLTFFFWLSQVYLQQTYFFDEFFGNKNGIFKQLSRHKYTMSYLGFVS</sequence>
<accession>A0A856MDE0</accession>